<dbReference type="EMBL" id="AGNK02001051">
    <property type="status" value="NOT_ANNOTATED_CDS"/>
    <property type="molecule type" value="Genomic_DNA"/>
</dbReference>
<accession>K3ZXD0</accession>
<reference evidence="2" key="2">
    <citation type="submission" date="2018-08" db="UniProtKB">
        <authorList>
            <consortium name="EnsemblPlants"/>
        </authorList>
    </citation>
    <scope>IDENTIFICATION</scope>
    <source>
        <strain evidence="2">Yugu1</strain>
    </source>
</reference>
<dbReference type="InParanoid" id="K3ZXD0"/>
<dbReference type="EnsemblPlants" id="KQL24302">
    <property type="protein sequence ID" value="KQL24302"/>
    <property type="gene ID" value="SETIT_031262mg"/>
</dbReference>
<dbReference type="HOGENOM" id="CLU_1520387_0_0_1"/>
<reference evidence="3" key="1">
    <citation type="journal article" date="2012" name="Nat. Biotechnol.">
        <title>Reference genome sequence of the model plant Setaria.</title>
        <authorList>
            <person name="Bennetzen J.L."/>
            <person name="Schmutz J."/>
            <person name="Wang H."/>
            <person name="Percifield R."/>
            <person name="Hawkins J."/>
            <person name="Pontaroli A.C."/>
            <person name="Estep M."/>
            <person name="Feng L."/>
            <person name="Vaughn J.N."/>
            <person name="Grimwood J."/>
            <person name="Jenkins J."/>
            <person name="Barry K."/>
            <person name="Lindquist E."/>
            <person name="Hellsten U."/>
            <person name="Deshpande S."/>
            <person name="Wang X."/>
            <person name="Wu X."/>
            <person name="Mitros T."/>
            <person name="Triplett J."/>
            <person name="Yang X."/>
            <person name="Ye C.Y."/>
            <person name="Mauro-Herrera M."/>
            <person name="Wang L."/>
            <person name="Li P."/>
            <person name="Sharma M."/>
            <person name="Sharma R."/>
            <person name="Ronald P.C."/>
            <person name="Panaud O."/>
            <person name="Kellogg E.A."/>
            <person name="Brutnell T.P."/>
            <person name="Doust A.N."/>
            <person name="Tuskan G.A."/>
            <person name="Rokhsar D."/>
            <person name="Devos K.M."/>
        </authorList>
    </citation>
    <scope>NUCLEOTIDE SEQUENCE [LARGE SCALE GENOMIC DNA]</scope>
    <source>
        <strain evidence="3">cv. Yugu1</strain>
    </source>
</reference>
<name>K3ZXD0_SETIT</name>
<evidence type="ECO:0000313" key="2">
    <source>
        <dbReference type="EnsemblPlants" id="KQL24302"/>
    </source>
</evidence>
<proteinExistence type="predicted"/>
<feature type="compositionally biased region" description="Basic and acidic residues" evidence="1">
    <location>
        <begin position="74"/>
        <end position="85"/>
    </location>
</feature>
<keyword evidence="3" id="KW-1185">Reference proteome</keyword>
<dbReference type="AlphaFoldDB" id="K3ZXD0"/>
<feature type="compositionally biased region" description="Low complexity" evidence="1">
    <location>
        <begin position="17"/>
        <end position="37"/>
    </location>
</feature>
<evidence type="ECO:0000256" key="1">
    <source>
        <dbReference type="SAM" id="MobiDB-lite"/>
    </source>
</evidence>
<organism evidence="2 3">
    <name type="scientific">Setaria italica</name>
    <name type="common">Foxtail millet</name>
    <name type="synonym">Panicum italicum</name>
    <dbReference type="NCBI Taxonomy" id="4555"/>
    <lineage>
        <taxon>Eukaryota</taxon>
        <taxon>Viridiplantae</taxon>
        <taxon>Streptophyta</taxon>
        <taxon>Embryophyta</taxon>
        <taxon>Tracheophyta</taxon>
        <taxon>Spermatophyta</taxon>
        <taxon>Magnoliopsida</taxon>
        <taxon>Liliopsida</taxon>
        <taxon>Poales</taxon>
        <taxon>Poaceae</taxon>
        <taxon>PACMAD clade</taxon>
        <taxon>Panicoideae</taxon>
        <taxon>Panicodae</taxon>
        <taxon>Paniceae</taxon>
        <taxon>Cenchrinae</taxon>
        <taxon>Setaria</taxon>
    </lineage>
</organism>
<feature type="region of interest" description="Disordered" evidence="1">
    <location>
        <begin position="1"/>
        <end position="87"/>
    </location>
</feature>
<evidence type="ECO:0000313" key="3">
    <source>
        <dbReference type="Proteomes" id="UP000004995"/>
    </source>
</evidence>
<sequence length="177" mass="18601">MSPHSTSTSFPSRNTLSAAAASGAEAAPEPGPEAKAAMPPRHQRKKVGRLEPEGAALMPSMNSPSLPALAGQGRLRDGGRADRPVRRAMCGARRMRCRLAAGGRGKEPRRWAGGEWRVAASASASAARIRCPALCPAGSCDSLTVTARAASRRGKPSWPEITWAGPFSFCFGVCFRC</sequence>
<dbReference type="Gramene" id="KQL24302">
    <property type="protein sequence ID" value="KQL24302"/>
    <property type="gene ID" value="SETIT_031262mg"/>
</dbReference>
<feature type="compositionally biased region" description="Polar residues" evidence="1">
    <location>
        <begin position="1"/>
        <end position="16"/>
    </location>
</feature>
<dbReference type="Proteomes" id="UP000004995">
    <property type="component" value="Unassembled WGS sequence"/>
</dbReference>
<protein>
    <submittedName>
        <fullName evidence="2">Uncharacterized protein</fullName>
    </submittedName>
</protein>